<dbReference type="GO" id="GO:0015648">
    <property type="term" value="F:lipid-linked peptidoglycan transporter activity"/>
    <property type="evidence" value="ECO:0007669"/>
    <property type="project" value="UniProtKB-UniRule"/>
</dbReference>
<dbReference type="PIRSF" id="PIRSF002869">
    <property type="entry name" value="MviN"/>
    <property type="match status" value="1"/>
</dbReference>
<dbReference type="GO" id="GO:0008360">
    <property type="term" value="P:regulation of cell shape"/>
    <property type="evidence" value="ECO:0007669"/>
    <property type="project" value="UniProtKB-UniRule"/>
</dbReference>
<dbReference type="GO" id="GO:0034204">
    <property type="term" value="P:lipid translocation"/>
    <property type="evidence" value="ECO:0007669"/>
    <property type="project" value="TreeGrafter"/>
</dbReference>
<dbReference type="InterPro" id="IPR004268">
    <property type="entry name" value="MurJ"/>
</dbReference>
<dbReference type="PRINTS" id="PR01806">
    <property type="entry name" value="VIRFACTRMVIN"/>
</dbReference>
<evidence type="ECO:0000256" key="1">
    <source>
        <dbReference type="ARBA" id="ARBA00004651"/>
    </source>
</evidence>
<evidence type="ECO:0000313" key="10">
    <source>
        <dbReference type="EMBL" id="OGE94394.1"/>
    </source>
</evidence>
<dbReference type="STRING" id="1817841.A3B10_01155"/>
<feature type="transmembrane region" description="Helical" evidence="8">
    <location>
        <begin position="198"/>
        <end position="219"/>
    </location>
</feature>
<feature type="transmembrane region" description="Helical" evidence="8">
    <location>
        <begin position="322"/>
        <end position="342"/>
    </location>
</feature>
<sequence>MGVDFEIMFTKNSNNSNFGRATLIIAVFSLLAKILGLVRDAVFSHQFGAGTVIDAYFAAFRVPDFIYNLLILGTFSVAFIPVFSEYLITDKQKADRLVSSITNVTLLMVLLLTVLAFIFINPLVSTIAPGFVGEAYELTKLFTMIFLISPLLLTLSSIVSSILNTYKKFTLVAIAPVIYNLSIIAGAIWFYPLWGARGLAYGVVLGALLHFIIQLPQVFRLGFRYSFAIDWADAGFRKYWRLYWPRIFSMGTSQITALIVSIFGSFLGTGALASFYYANNLQAVALSLFAVSFAIAAFPLLSDLYNKKDILGFKDVIAKTAIQILFFMIPISILMLVLRAQIVRLVLGIGQSTNFTFTDTSMVARALGLFAISLFAQSLIPLFTRAFYALQNTIIPVVIGFMTIFVNLIFTFWLSRRLGISGMVLAFSISSVINLILLIVELHRKLGNVHDEYLIINTLKIVISSLVAGAATFVSLYVFAPIVDMRTYWGVLVQGGAAALIGTALYLTTGWGLGLSESHNLINLLRITGKKLGRPINIIWNWF</sequence>
<feature type="transmembrane region" description="Helical" evidence="8">
    <location>
        <begin position="283"/>
        <end position="301"/>
    </location>
</feature>
<organism evidence="10 11">
    <name type="scientific">Candidatus Doudnabacteria bacterium RIFCSPLOWO2_01_FULL_44_21</name>
    <dbReference type="NCBI Taxonomy" id="1817841"/>
    <lineage>
        <taxon>Bacteria</taxon>
        <taxon>Candidatus Doudnaibacteriota</taxon>
    </lineage>
</organism>
<feature type="transmembrane region" description="Helical" evidence="8">
    <location>
        <begin position="362"/>
        <end position="382"/>
    </location>
</feature>
<feature type="transmembrane region" description="Helical" evidence="8">
    <location>
        <begin position="488"/>
        <end position="507"/>
    </location>
</feature>
<evidence type="ECO:0000256" key="5">
    <source>
        <dbReference type="ARBA" id="ARBA00022984"/>
    </source>
</evidence>
<feature type="transmembrane region" description="Helical" evidence="8">
    <location>
        <begin position="65"/>
        <end position="88"/>
    </location>
</feature>
<dbReference type="PANTHER" id="PTHR47019:SF1">
    <property type="entry name" value="LIPID II FLIPPASE MURJ"/>
    <property type="match status" value="1"/>
</dbReference>
<proteinExistence type="inferred from homology"/>
<reference evidence="10 11" key="1">
    <citation type="journal article" date="2016" name="Nat. Commun.">
        <title>Thousands of microbial genomes shed light on interconnected biogeochemical processes in an aquifer system.</title>
        <authorList>
            <person name="Anantharaman K."/>
            <person name="Brown C.T."/>
            <person name="Hug L.A."/>
            <person name="Sharon I."/>
            <person name="Castelle C.J."/>
            <person name="Probst A.J."/>
            <person name="Thomas B.C."/>
            <person name="Singh A."/>
            <person name="Wilkins M.J."/>
            <person name="Karaoz U."/>
            <person name="Brodie E.L."/>
            <person name="Williams K.H."/>
            <person name="Hubbard S.S."/>
            <person name="Banfield J.F."/>
        </authorList>
    </citation>
    <scope>NUCLEOTIDE SEQUENCE [LARGE SCALE GENOMIC DNA]</scope>
</reference>
<dbReference type="NCBIfam" id="TIGR01695">
    <property type="entry name" value="murJ_mviN"/>
    <property type="match status" value="1"/>
</dbReference>
<feature type="transmembrane region" description="Helical" evidence="8">
    <location>
        <begin position="21"/>
        <end position="38"/>
    </location>
</feature>
<comment type="subcellular location">
    <subcellularLocation>
        <location evidence="1 8">Cell membrane</location>
        <topology evidence="1 8">Multi-pass membrane protein</topology>
    </subcellularLocation>
</comment>
<keyword evidence="5 8" id="KW-0573">Peptidoglycan synthesis</keyword>
<protein>
    <recommendedName>
        <fullName evidence="8">Probable lipid II flippase MurJ</fullName>
    </recommendedName>
</protein>
<evidence type="ECO:0000256" key="3">
    <source>
        <dbReference type="ARBA" id="ARBA00022692"/>
    </source>
</evidence>
<keyword evidence="3 8" id="KW-0812">Transmembrane</keyword>
<dbReference type="GO" id="GO:0071555">
    <property type="term" value="P:cell wall organization"/>
    <property type="evidence" value="ECO:0007669"/>
    <property type="project" value="UniProtKB-UniRule"/>
</dbReference>
<keyword evidence="4 8" id="KW-0133">Cell shape</keyword>
<feature type="transmembrane region" description="Helical" evidence="8">
    <location>
        <begin position="394"/>
        <end position="414"/>
    </location>
</feature>
<dbReference type="Pfam" id="PF03023">
    <property type="entry name" value="MurJ"/>
    <property type="match status" value="1"/>
</dbReference>
<evidence type="ECO:0000256" key="4">
    <source>
        <dbReference type="ARBA" id="ARBA00022960"/>
    </source>
</evidence>
<comment type="pathway">
    <text evidence="8">Cell wall biogenesis; peptidoglycan biosynthesis.</text>
</comment>
<dbReference type="EMBL" id="MFFB01000018">
    <property type="protein sequence ID" value="OGE94394.1"/>
    <property type="molecule type" value="Genomic_DNA"/>
</dbReference>
<name>A0A1F5PX06_9BACT</name>
<comment type="function">
    <text evidence="8 9">Involved in peptidoglycan biosynthesis. Transports lipid-linked peptidoglycan precursors from the inner to the outer leaflet of the cytoplasmic membrane.</text>
</comment>
<dbReference type="AlphaFoldDB" id="A0A1F5PX06"/>
<evidence type="ECO:0000256" key="2">
    <source>
        <dbReference type="ARBA" id="ARBA00022475"/>
    </source>
</evidence>
<evidence type="ECO:0000256" key="9">
    <source>
        <dbReference type="PIRNR" id="PIRNR002869"/>
    </source>
</evidence>
<feature type="transmembrane region" description="Helical" evidence="8">
    <location>
        <begin position="100"/>
        <end position="121"/>
    </location>
</feature>
<dbReference type="UniPathway" id="UPA00219"/>
<evidence type="ECO:0000256" key="7">
    <source>
        <dbReference type="ARBA" id="ARBA00023136"/>
    </source>
</evidence>
<accession>A0A1F5PX06</accession>
<dbReference type="GO" id="GO:0009252">
    <property type="term" value="P:peptidoglycan biosynthetic process"/>
    <property type="evidence" value="ECO:0007669"/>
    <property type="project" value="UniProtKB-UniRule"/>
</dbReference>
<keyword evidence="8 9" id="KW-0813">Transport</keyword>
<evidence type="ECO:0000256" key="8">
    <source>
        <dbReference type="HAMAP-Rule" id="MF_02078"/>
    </source>
</evidence>
<keyword evidence="2 8" id="KW-1003">Cell membrane</keyword>
<dbReference type="Proteomes" id="UP000177281">
    <property type="component" value="Unassembled WGS sequence"/>
</dbReference>
<dbReference type="CDD" id="cd13123">
    <property type="entry name" value="MATE_MurJ_like"/>
    <property type="match status" value="1"/>
</dbReference>
<gene>
    <name evidence="8" type="primary">murJ</name>
    <name evidence="10" type="ORF">A3B10_01155</name>
</gene>
<evidence type="ECO:0000256" key="6">
    <source>
        <dbReference type="ARBA" id="ARBA00022989"/>
    </source>
</evidence>
<evidence type="ECO:0000313" key="11">
    <source>
        <dbReference type="Proteomes" id="UP000177281"/>
    </source>
</evidence>
<dbReference type="HAMAP" id="MF_02078">
    <property type="entry name" value="MurJ_MviN"/>
    <property type="match status" value="1"/>
</dbReference>
<comment type="caution">
    <text evidence="10">The sequence shown here is derived from an EMBL/GenBank/DDBJ whole genome shotgun (WGS) entry which is preliminary data.</text>
</comment>
<keyword evidence="8 9" id="KW-0961">Cell wall biogenesis/degradation</keyword>
<comment type="similarity">
    <text evidence="8 9">Belongs to the MurJ/MviN family.</text>
</comment>
<feature type="transmembrane region" description="Helical" evidence="8">
    <location>
        <begin position="255"/>
        <end position="277"/>
    </location>
</feature>
<feature type="transmembrane region" description="Helical" evidence="8">
    <location>
        <begin position="420"/>
        <end position="440"/>
    </location>
</feature>
<dbReference type="PANTHER" id="PTHR47019">
    <property type="entry name" value="LIPID II FLIPPASE MURJ"/>
    <property type="match status" value="1"/>
</dbReference>
<dbReference type="GO" id="GO:0005886">
    <property type="term" value="C:plasma membrane"/>
    <property type="evidence" value="ECO:0007669"/>
    <property type="project" value="UniProtKB-SubCell"/>
</dbReference>
<feature type="transmembrane region" description="Helical" evidence="8">
    <location>
        <begin position="461"/>
        <end position="482"/>
    </location>
</feature>
<dbReference type="InterPro" id="IPR051050">
    <property type="entry name" value="Lipid_II_flippase_MurJ/MviN"/>
</dbReference>
<feature type="transmembrane region" description="Helical" evidence="8">
    <location>
        <begin position="141"/>
        <end position="163"/>
    </location>
</feature>
<feature type="transmembrane region" description="Helical" evidence="8">
    <location>
        <begin position="170"/>
        <end position="192"/>
    </location>
</feature>
<keyword evidence="7 8" id="KW-0472">Membrane</keyword>
<keyword evidence="6 8" id="KW-1133">Transmembrane helix</keyword>